<name>A0A5B6UMA8_9ROSI</name>
<dbReference type="EMBL" id="SMMG02000010">
    <property type="protein sequence ID" value="KAA3459009.1"/>
    <property type="molecule type" value="Genomic_DNA"/>
</dbReference>
<protein>
    <submittedName>
        <fullName evidence="2">Gag/pol protein</fullName>
    </submittedName>
</protein>
<dbReference type="AlphaFoldDB" id="A0A5B6UMA8"/>
<dbReference type="Pfam" id="PF07727">
    <property type="entry name" value="RVT_2"/>
    <property type="match status" value="1"/>
</dbReference>
<sequence length="204" mass="23594">MDGKMETYKARLVSIKMKSSLRLPFSKLVCILPSSVAGFDYKIWQMDVKIVFLNNYLEENIYMMQPTEYITIGNKHKVCKLLRSIYGLNQASHSWNQRFNQVIKTSGFEQNVDELCVYKRLEDGHVVFLVLYVDDILLIRNDVGTLSSVKLWLTQQFSMEDLGAANFVLGIRIIMNRKNKAITLSQALYIDNILESYTITDSKK</sequence>
<dbReference type="OrthoDB" id="1692315at2759"/>
<evidence type="ECO:0000313" key="2">
    <source>
        <dbReference type="EMBL" id="KAA3459009.1"/>
    </source>
</evidence>
<evidence type="ECO:0000313" key="3">
    <source>
        <dbReference type="Proteomes" id="UP000325315"/>
    </source>
</evidence>
<dbReference type="Proteomes" id="UP000325315">
    <property type="component" value="Unassembled WGS sequence"/>
</dbReference>
<reference evidence="3" key="1">
    <citation type="journal article" date="2019" name="Plant Biotechnol. J.">
        <title>Genome sequencing of the Australian wild diploid species Gossypium australe highlights disease resistance and delayed gland morphogenesis.</title>
        <authorList>
            <person name="Cai Y."/>
            <person name="Cai X."/>
            <person name="Wang Q."/>
            <person name="Wang P."/>
            <person name="Zhang Y."/>
            <person name="Cai C."/>
            <person name="Xu Y."/>
            <person name="Wang K."/>
            <person name="Zhou Z."/>
            <person name="Wang C."/>
            <person name="Geng S."/>
            <person name="Li B."/>
            <person name="Dong Q."/>
            <person name="Hou Y."/>
            <person name="Wang H."/>
            <person name="Ai P."/>
            <person name="Liu Z."/>
            <person name="Yi F."/>
            <person name="Sun M."/>
            <person name="An G."/>
            <person name="Cheng J."/>
            <person name="Zhang Y."/>
            <person name="Shi Q."/>
            <person name="Xie Y."/>
            <person name="Shi X."/>
            <person name="Chang Y."/>
            <person name="Huang F."/>
            <person name="Chen Y."/>
            <person name="Hong S."/>
            <person name="Mi L."/>
            <person name="Sun Q."/>
            <person name="Zhang L."/>
            <person name="Zhou B."/>
            <person name="Peng R."/>
            <person name="Zhang X."/>
            <person name="Liu F."/>
        </authorList>
    </citation>
    <scope>NUCLEOTIDE SEQUENCE [LARGE SCALE GENOMIC DNA]</scope>
    <source>
        <strain evidence="3">cv. PA1801</strain>
    </source>
</reference>
<organism evidence="2 3">
    <name type="scientific">Gossypium australe</name>
    <dbReference type="NCBI Taxonomy" id="47621"/>
    <lineage>
        <taxon>Eukaryota</taxon>
        <taxon>Viridiplantae</taxon>
        <taxon>Streptophyta</taxon>
        <taxon>Embryophyta</taxon>
        <taxon>Tracheophyta</taxon>
        <taxon>Spermatophyta</taxon>
        <taxon>Magnoliopsida</taxon>
        <taxon>eudicotyledons</taxon>
        <taxon>Gunneridae</taxon>
        <taxon>Pentapetalae</taxon>
        <taxon>rosids</taxon>
        <taxon>malvids</taxon>
        <taxon>Malvales</taxon>
        <taxon>Malvaceae</taxon>
        <taxon>Malvoideae</taxon>
        <taxon>Gossypium</taxon>
    </lineage>
</organism>
<gene>
    <name evidence="2" type="ORF">EPI10_013542</name>
</gene>
<accession>A0A5B6UMA8</accession>
<dbReference type="InterPro" id="IPR013103">
    <property type="entry name" value="RVT_2"/>
</dbReference>
<evidence type="ECO:0000259" key="1">
    <source>
        <dbReference type="Pfam" id="PF07727"/>
    </source>
</evidence>
<comment type="caution">
    <text evidence="2">The sequence shown here is derived from an EMBL/GenBank/DDBJ whole genome shotgun (WGS) entry which is preliminary data.</text>
</comment>
<keyword evidence="3" id="KW-1185">Reference proteome</keyword>
<feature type="domain" description="Reverse transcriptase Ty1/copia-type" evidence="1">
    <location>
        <begin position="37"/>
        <end position="202"/>
    </location>
</feature>
<proteinExistence type="predicted"/>